<evidence type="ECO:0000256" key="5">
    <source>
        <dbReference type="ARBA" id="ARBA00022989"/>
    </source>
</evidence>
<evidence type="ECO:0000256" key="7">
    <source>
        <dbReference type="SAM" id="Phobius"/>
    </source>
</evidence>
<dbReference type="InterPro" id="IPR039421">
    <property type="entry name" value="Type_1_exporter"/>
</dbReference>
<accession>A0ABU6NS80</accession>
<feature type="transmembrane region" description="Helical" evidence="7">
    <location>
        <begin position="138"/>
        <end position="157"/>
    </location>
</feature>
<dbReference type="InterPro" id="IPR003439">
    <property type="entry name" value="ABC_transporter-like_ATP-bd"/>
</dbReference>
<evidence type="ECO:0000259" key="8">
    <source>
        <dbReference type="PROSITE" id="PS50893"/>
    </source>
</evidence>
<keyword evidence="2 7" id="KW-0812">Transmembrane</keyword>
<protein>
    <submittedName>
        <fullName evidence="10">ABC transporter ATP-binding protein</fullName>
    </submittedName>
</protein>
<feature type="transmembrane region" description="Helical" evidence="7">
    <location>
        <begin position="27"/>
        <end position="50"/>
    </location>
</feature>
<reference evidence="10 11" key="1">
    <citation type="submission" date="2023-03" db="EMBL/GenBank/DDBJ databases">
        <title>Bacillus Genome Sequencing.</title>
        <authorList>
            <person name="Dunlap C."/>
        </authorList>
    </citation>
    <scope>NUCLEOTIDE SEQUENCE [LARGE SCALE GENOMIC DNA]</scope>
    <source>
        <strain evidence="10 11">NRS-1717</strain>
    </source>
</reference>
<dbReference type="PROSITE" id="PS00211">
    <property type="entry name" value="ABC_TRANSPORTER_1"/>
    <property type="match status" value="1"/>
</dbReference>
<evidence type="ECO:0000256" key="2">
    <source>
        <dbReference type="ARBA" id="ARBA00022692"/>
    </source>
</evidence>
<dbReference type="GO" id="GO:0005524">
    <property type="term" value="F:ATP binding"/>
    <property type="evidence" value="ECO:0007669"/>
    <property type="project" value="UniProtKB-KW"/>
</dbReference>
<evidence type="ECO:0000256" key="1">
    <source>
        <dbReference type="ARBA" id="ARBA00004651"/>
    </source>
</evidence>
<evidence type="ECO:0000256" key="6">
    <source>
        <dbReference type="ARBA" id="ARBA00023136"/>
    </source>
</evidence>
<dbReference type="InterPro" id="IPR017871">
    <property type="entry name" value="ABC_transporter-like_CS"/>
</dbReference>
<feature type="transmembrane region" description="Helical" evidence="7">
    <location>
        <begin position="62"/>
        <end position="81"/>
    </location>
</feature>
<feature type="transmembrane region" description="Helical" evidence="7">
    <location>
        <begin position="248"/>
        <end position="269"/>
    </location>
</feature>
<dbReference type="InterPro" id="IPR011527">
    <property type="entry name" value="ABC1_TM_dom"/>
</dbReference>
<dbReference type="InterPro" id="IPR003593">
    <property type="entry name" value="AAA+_ATPase"/>
</dbReference>
<feature type="domain" description="ABC transporter" evidence="8">
    <location>
        <begin position="338"/>
        <end position="572"/>
    </location>
</feature>
<evidence type="ECO:0000259" key="9">
    <source>
        <dbReference type="PROSITE" id="PS50929"/>
    </source>
</evidence>
<keyword evidence="4 10" id="KW-0067">ATP-binding</keyword>
<comment type="subcellular location">
    <subcellularLocation>
        <location evidence="1">Cell membrane</location>
        <topology evidence="1">Multi-pass membrane protein</topology>
    </subcellularLocation>
</comment>
<sequence length="579" mass="65162">MKNEKKKARKEIWKAYFRLVFKAKVPWVWLIIITAALIGQSTLSLLFPQYTQKIMAGDISKTVVYTAVGIIVLQTVMSGFVRYINKIVIYKIDVSYRSLIWKRLMRSPLHLYDEVKPSEMVSRTAADTAQISQVLGGLFPYAISTVYATAGTIIILFSYDWKLGLSVLIFAPIYVITMIVYGKWNYRANKVAYDRLAKLTQFLSELLVSIPLIKSFVTEKKEEKRGEANIQSYYKASMRRAIINWIETPLVVFMNLIQTILVIVLGIYFVSKGDITIDVWIAFNMYVAFLWVELESYNRMYIQLKVSQGATSRIAALVDSPLEDYEQGKPLTKIDADLIFEEVSFSYGDTHVLKDITVTIPHGKVTAIVGASGGGKSTIISLIQRFYSPDRGKILLGDTPIEQYNLEDWRNAYSYVAQDSLLLSGTIRENIIYGVKRDVSEKEIIEAAEAASALQFIEEFPDGFDTEVGESGAKLSGGQRQRIAIARALLRDSQFLLLDEPTSSLDSRSEKAVQDAINHLIDGRTVVIIAHDLSTIQDADQIILIDEGKIDGVGTHEELLETNTLYKLFVKLHVESSAS</sequence>
<dbReference type="RefSeq" id="WP_328014659.1">
    <property type="nucleotide sequence ID" value="NZ_JARTFS010000001.1"/>
</dbReference>
<dbReference type="InterPro" id="IPR027417">
    <property type="entry name" value="P-loop_NTPase"/>
</dbReference>
<keyword evidence="6 7" id="KW-0472">Membrane</keyword>
<dbReference type="SUPFAM" id="SSF90123">
    <property type="entry name" value="ABC transporter transmembrane region"/>
    <property type="match status" value="1"/>
</dbReference>
<dbReference type="SMART" id="SM00382">
    <property type="entry name" value="AAA"/>
    <property type="match status" value="1"/>
</dbReference>
<dbReference type="PANTHER" id="PTHR43394">
    <property type="entry name" value="ATP-DEPENDENT PERMEASE MDL1, MITOCHONDRIAL"/>
    <property type="match status" value="1"/>
</dbReference>
<evidence type="ECO:0000256" key="4">
    <source>
        <dbReference type="ARBA" id="ARBA00022840"/>
    </source>
</evidence>
<feature type="transmembrane region" description="Helical" evidence="7">
    <location>
        <begin position="163"/>
        <end position="181"/>
    </location>
</feature>
<name>A0ABU6NS80_9BACI</name>
<feature type="domain" description="ABC transmembrane type-1" evidence="9">
    <location>
        <begin position="31"/>
        <end position="290"/>
    </location>
</feature>
<proteinExistence type="predicted"/>
<keyword evidence="11" id="KW-1185">Reference proteome</keyword>
<dbReference type="EMBL" id="JARTFS010000001">
    <property type="protein sequence ID" value="MED4400010.1"/>
    <property type="molecule type" value="Genomic_DNA"/>
</dbReference>
<comment type="caution">
    <text evidence="10">The sequence shown here is derived from an EMBL/GenBank/DDBJ whole genome shotgun (WGS) entry which is preliminary data.</text>
</comment>
<dbReference type="Gene3D" id="1.20.1560.10">
    <property type="entry name" value="ABC transporter type 1, transmembrane domain"/>
    <property type="match status" value="1"/>
</dbReference>
<evidence type="ECO:0000313" key="11">
    <source>
        <dbReference type="Proteomes" id="UP001342826"/>
    </source>
</evidence>
<evidence type="ECO:0000256" key="3">
    <source>
        <dbReference type="ARBA" id="ARBA00022741"/>
    </source>
</evidence>
<dbReference type="PANTHER" id="PTHR43394:SF1">
    <property type="entry name" value="ATP-BINDING CASSETTE SUB-FAMILY B MEMBER 10, MITOCHONDRIAL"/>
    <property type="match status" value="1"/>
</dbReference>
<dbReference type="PROSITE" id="PS50893">
    <property type="entry name" value="ABC_TRANSPORTER_2"/>
    <property type="match status" value="1"/>
</dbReference>
<dbReference type="SUPFAM" id="SSF52540">
    <property type="entry name" value="P-loop containing nucleoside triphosphate hydrolases"/>
    <property type="match status" value="1"/>
</dbReference>
<dbReference type="Gene3D" id="3.40.50.300">
    <property type="entry name" value="P-loop containing nucleotide triphosphate hydrolases"/>
    <property type="match status" value="1"/>
</dbReference>
<feature type="transmembrane region" description="Helical" evidence="7">
    <location>
        <begin position="275"/>
        <end position="294"/>
    </location>
</feature>
<dbReference type="PROSITE" id="PS50929">
    <property type="entry name" value="ABC_TM1F"/>
    <property type="match status" value="1"/>
</dbReference>
<organism evidence="10 11">
    <name type="scientific">Metabacillus fastidiosus</name>
    <dbReference type="NCBI Taxonomy" id="1458"/>
    <lineage>
        <taxon>Bacteria</taxon>
        <taxon>Bacillati</taxon>
        <taxon>Bacillota</taxon>
        <taxon>Bacilli</taxon>
        <taxon>Bacillales</taxon>
        <taxon>Bacillaceae</taxon>
        <taxon>Metabacillus</taxon>
    </lineage>
</organism>
<keyword evidence="3" id="KW-0547">Nucleotide-binding</keyword>
<dbReference type="InterPro" id="IPR036640">
    <property type="entry name" value="ABC1_TM_sf"/>
</dbReference>
<gene>
    <name evidence="10" type="ORF">P9271_01360</name>
</gene>
<dbReference type="Pfam" id="PF00664">
    <property type="entry name" value="ABC_membrane"/>
    <property type="match status" value="1"/>
</dbReference>
<dbReference type="Pfam" id="PF00005">
    <property type="entry name" value="ABC_tran"/>
    <property type="match status" value="1"/>
</dbReference>
<evidence type="ECO:0000313" key="10">
    <source>
        <dbReference type="EMBL" id="MED4400010.1"/>
    </source>
</evidence>
<keyword evidence="5 7" id="KW-1133">Transmembrane helix</keyword>
<dbReference type="CDD" id="cd07346">
    <property type="entry name" value="ABC_6TM_exporters"/>
    <property type="match status" value="1"/>
</dbReference>
<dbReference type="Proteomes" id="UP001342826">
    <property type="component" value="Unassembled WGS sequence"/>
</dbReference>